<dbReference type="EMBL" id="JACHEX010000002">
    <property type="protein sequence ID" value="MBB6062374.1"/>
    <property type="molecule type" value="Genomic_DNA"/>
</dbReference>
<keyword evidence="3" id="KW-1185">Reference proteome</keyword>
<comment type="caution">
    <text evidence="2">The sequence shown here is derived from an EMBL/GenBank/DDBJ whole genome shotgun (WGS) entry which is preliminary data.</text>
</comment>
<dbReference type="PANTHER" id="PTHR15160">
    <property type="entry name" value="VON HIPPEL-LINDAU PROTEIN"/>
    <property type="match status" value="1"/>
</dbReference>
<evidence type="ECO:0000259" key="1">
    <source>
        <dbReference type="PROSITE" id="PS51658"/>
    </source>
</evidence>
<protein>
    <recommendedName>
        <fullName evidence="1">BFN domain-containing protein</fullName>
    </recommendedName>
</protein>
<dbReference type="Pfam" id="PF02577">
    <property type="entry name" value="BFN_dom"/>
    <property type="match status" value="1"/>
</dbReference>
<dbReference type="SUPFAM" id="SSF103256">
    <property type="entry name" value="Hypothetical protein TM0160"/>
    <property type="match status" value="1"/>
</dbReference>
<dbReference type="InterPro" id="IPR003729">
    <property type="entry name" value="Bi_nuclease_dom"/>
</dbReference>
<name>A0A841GMI6_9BACT</name>
<organism evidence="2 3">
    <name type="scientific">Thermosipho japonicus</name>
    <dbReference type="NCBI Taxonomy" id="90323"/>
    <lineage>
        <taxon>Bacteria</taxon>
        <taxon>Thermotogati</taxon>
        <taxon>Thermotogota</taxon>
        <taxon>Thermotogae</taxon>
        <taxon>Thermotogales</taxon>
        <taxon>Fervidobacteriaceae</taxon>
        <taxon>Thermosipho</taxon>
    </lineage>
</organism>
<dbReference type="RefSeq" id="WP_184619057.1">
    <property type="nucleotide sequence ID" value="NZ_JACHEX010000002.1"/>
</dbReference>
<dbReference type="AlphaFoldDB" id="A0A841GMI6"/>
<gene>
    <name evidence="2" type="ORF">HNP65_000812</name>
</gene>
<reference evidence="2 3" key="1">
    <citation type="submission" date="2020-08" db="EMBL/GenBank/DDBJ databases">
        <title>Genomic Encyclopedia of Type Strains, Phase IV (KMG-IV): sequencing the most valuable type-strain genomes for metagenomic binning, comparative biology and taxonomic classification.</title>
        <authorList>
            <person name="Goeker M."/>
        </authorList>
    </citation>
    <scope>NUCLEOTIDE SEQUENCE [LARGE SCALE GENOMIC DNA]</scope>
    <source>
        <strain evidence="2 3">DSM 13481</strain>
    </source>
</reference>
<accession>A0A841GMI6</accession>
<dbReference type="Proteomes" id="UP000555828">
    <property type="component" value="Unassembled WGS sequence"/>
</dbReference>
<dbReference type="PROSITE" id="PS51658">
    <property type="entry name" value="BFN"/>
    <property type="match status" value="1"/>
</dbReference>
<evidence type="ECO:0000313" key="3">
    <source>
        <dbReference type="Proteomes" id="UP000555828"/>
    </source>
</evidence>
<dbReference type="Gene3D" id="3.10.690.10">
    <property type="entry name" value="Bifunctional nuclease domain"/>
    <property type="match status" value="1"/>
</dbReference>
<proteinExistence type="predicted"/>
<dbReference type="GO" id="GO:0004518">
    <property type="term" value="F:nuclease activity"/>
    <property type="evidence" value="ECO:0007669"/>
    <property type="project" value="InterPro"/>
</dbReference>
<evidence type="ECO:0000313" key="2">
    <source>
        <dbReference type="EMBL" id="MBB6062374.1"/>
    </source>
</evidence>
<dbReference type="PANTHER" id="PTHR15160:SF1">
    <property type="entry name" value="VON HIPPEL-LINDAU DISEASE TUMOR SUPPRESSOR"/>
    <property type="match status" value="1"/>
</dbReference>
<sequence length="176" mass="20099">MKKATVKAVVLDKLNNAPVVILGIEGTNKILPIWIGACEASILALMLENTEFERPLTHDLMINIIEGLEAKVERVYINRIENNTFFARVVLKDLTIPEEEEEGHYIEFDARPSDAIILALKTSSPIYVSNELVNTHTVNFEGEKFDDEDEEFKKFVENLDIEEFKRRFKKGSQGDN</sequence>
<dbReference type="InterPro" id="IPR036104">
    <property type="entry name" value="BFN_sf"/>
</dbReference>
<feature type="domain" description="BFN" evidence="1">
    <location>
        <begin position="1"/>
        <end position="140"/>
    </location>
</feature>